<dbReference type="Pfam" id="PF23284">
    <property type="entry name" value="KOW2_Spt5"/>
    <property type="match status" value="1"/>
</dbReference>
<reference evidence="16 17" key="1">
    <citation type="submission" date="2024-10" db="EMBL/GenBank/DDBJ databases">
        <title>Updated reference genomes for cyclostephanoid diatoms.</title>
        <authorList>
            <person name="Roberts W.R."/>
            <person name="Alverson A.J."/>
        </authorList>
    </citation>
    <scope>NUCLEOTIDE SEQUENCE [LARGE SCALE GENOMIC DNA]</scope>
    <source>
        <strain evidence="16 17">AJA232-27</strain>
    </source>
</reference>
<evidence type="ECO:0000256" key="12">
    <source>
        <dbReference type="ARBA" id="ARBA00023242"/>
    </source>
</evidence>
<dbReference type="CDD" id="cd09888">
    <property type="entry name" value="NGN_Euk"/>
    <property type="match status" value="1"/>
</dbReference>
<dbReference type="InterPro" id="IPR017071">
    <property type="entry name" value="TF_Spt5_eukaryote"/>
</dbReference>
<accession>A0ABD3M978</accession>
<keyword evidence="5" id="KW-0150">Chloroplast</keyword>
<keyword evidence="11 13" id="KW-0804">Transcription</keyword>
<dbReference type="InterPro" id="IPR014722">
    <property type="entry name" value="Rib_uL2_dom2"/>
</dbReference>
<evidence type="ECO:0000256" key="14">
    <source>
        <dbReference type="SAM" id="MobiDB-lite"/>
    </source>
</evidence>
<dbReference type="Pfam" id="PF23037">
    <property type="entry name" value="KOWx_SPT5"/>
    <property type="match status" value="1"/>
</dbReference>
<dbReference type="InterPro" id="IPR039659">
    <property type="entry name" value="SPT5"/>
</dbReference>
<organism evidence="16 17">
    <name type="scientific">Discostella pseudostelligera</name>
    <dbReference type="NCBI Taxonomy" id="259834"/>
    <lineage>
        <taxon>Eukaryota</taxon>
        <taxon>Sar</taxon>
        <taxon>Stramenopiles</taxon>
        <taxon>Ochrophyta</taxon>
        <taxon>Bacillariophyta</taxon>
        <taxon>Coscinodiscophyceae</taxon>
        <taxon>Thalassiosirophycidae</taxon>
        <taxon>Stephanodiscales</taxon>
        <taxon>Stephanodiscaceae</taxon>
        <taxon>Discostella</taxon>
    </lineage>
</organism>
<dbReference type="InterPro" id="IPR041978">
    <property type="entry name" value="KOW_Spt5_5"/>
</dbReference>
<dbReference type="InterPro" id="IPR039385">
    <property type="entry name" value="NGN_Euk"/>
</dbReference>
<feature type="compositionally biased region" description="Low complexity" evidence="14">
    <location>
        <begin position="57"/>
        <end position="77"/>
    </location>
</feature>
<dbReference type="CDD" id="cd06085">
    <property type="entry name" value="KOW_Spt5_5"/>
    <property type="match status" value="1"/>
</dbReference>
<evidence type="ECO:0000256" key="3">
    <source>
        <dbReference type="ARBA" id="ARBA00006956"/>
    </source>
</evidence>
<dbReference type="GO" id="GO:0009507">
    <property type="term" value="C:chloroplast"/>
    <property type="evidence" value="ECO:0007669"/>
    <property type="project" value="UniProtKB-SubCell"/>
</dbReference>
<evidence type="ECO:0000256" key="10">
    <source>
        <dbReference type="ARBA" id="ARBA00023159"/>
    </source>
</evidence>
<feature type="domain" description="KOW" evidence="15">
    <location>
        <begin position="614"/>
        <end position="641"/>
    </location>
</feature>
<dbReference type="CDD" id="cd06082">
    <property type="entry name" value="KOW_Spt5_2"/>
    <property type="match status" value="1"/>
</dbReference>
<dbReference type="Proteomes" id="UP001530293">
    <property type="component" value="Unassembled WGS sequence"/>
</dbReference>
<dbReference type="InterPro" id="IPR005825">
    <property type="entry name" value="Ribosomal_uL24_CS"/>
</dbReference>
<keyword evidence="10" id="KW-0010">Activator</keyword>
<feature type="compositionally biased region" description="Polar residues" evidence="14">
    <location>
        <begin position="824"/>
        <end position="834"/>
    </location>
</feature>
<feature type="domain" description="KOW" evidence="15">
    <location>
        <begin position="374"/>
        <end position="401"/>
    </location>
</feature>
<dbReference type="Pfam" id="PF03439">
    <property type="entry name" value="Spt5-NGN"/>
    <property type="match status" value="1"/>
</dbReference>
<feature type="region of interest" description="Disordered" evidence="14">
    <location>
        <begin position="810"/>
        <end position="838"/>
    </location>
</feature>
<feature type="compositionally biased region" description="Acidic residues" evidence="14">
    <location>
        <begin position="147"/>
        <end position="160"/>
    </location>
</feature>
<evidence type="ECO:0000313" key="16">
    <source>
        <dbReference type="EMBL" id="KAL3760157.1"/>
    </source>
</evidence>
<evidence type="ECO:0000259" key="15">
    <source>
        <dbReference type="SMART" id="SM00739"/>
    </source>
</evidence>
<keyword evidence="12 13" id="KW-0539">Nucleus</keyword>
<evidence type="ECO:0000313" key="17">
    <source>
        <dbReference type="Proteomes" id="UP001530293"/>
    </source>
</evidence>
<dbReference type="EMBL" id="JALLBG020000192">
    <property type="protein sequence ID" value="KAL3760157.1"/>
    <property type="molecule type" value="Genomic_DNA"/>
</dbReference>
<dbReference type="Pfam" id="PF23291">
    <property type="entry name" value="KOW4_SPT5"/>
    <property type="match status" value="1"/>
</dbReference>
<feature type="compositionally biased region" description="Acidic residues" evidence="14">
    <location>
        <begin position="26"/>
        <end position="42"/>
    </location>
</feature>
<comment type="subcellular location">
    <subcellularLocation>
        <location evidence="1 13">Nucleus</location>
    </subcellularLocation>
    <subcellularLocation>
        <location evidence="2">Plastid</location>
        <location evidence="2">Chloroplast</location>
    </subcellularLocation>
</comment>
<dbReference type="PANTHER" id="PTHR11125:SF7">
    <property type="entry name" value="TRANSCRIPTION ELONGATION FACTOR SPT5"/>
    <property type="match status" value="1"/>
</dbReference>
<dbReference type="CDD" id="cd06084">
    <property type="entry name" value="KOW_Spt5_4"/>
    <property type="match status" value="1"/>
</dbReference>
<proteinExistence type="inferred from homology"/>
<dbReference type="SUPFAM" id="SSF50104">
    <property type="entry name" value="Translation proteins SH3-like domain"/>
    <property type="match status" value="1"/>
</dbReference>
<evidence type="ECO:0000256" key="6">
    <source>
        <dbReference type="ARBA" id="ARBA00022553"/>
    </source>
</evidence>
<feature type="region of interest" description="Disordered" evidence="14">
    <location>
        <begin position="1"/>
        <end position="167"/>
    </location>
</feature>
<keyword evidence="4" id="KW-0678">Repressor</keyword>
<dbReference type="GO" id="GO:0005634">
    <property type="term" value="C:nucleus"/>
    <property type="evidence" value="ECO:0007669"/>
    <property type="project" value="UniProtKB-SubCell"/>
</dbReference>
<protein>
    <recommendedName>
        <fullName evidence="13">Transcription elongation factor SPT5</fullName>
    </recommendedName>
</protein>
<dbReference type="AlphaFoldDB" id="A0ABD3M978"/>
<dbReference type="InterPro" id="IPR041977">
    <property type="entry name" value="KOW_Spt5_4"/>
</dbReference>
<dbReference type="SMART" id="SM00739">
    <property type="entry name" value="KOW"/>
    <property type="match status" value="6"/>
</dbReference>
<dbReference type="CDD" id="cd06081">
    <property type="entry name" value="KOW_Spt5_1"/>
    <property type="match status" value="1"/>
</dbReference>
<dbReference type="InterPro" id="IPR057936">
    <property type="entry name" value="KOWx_Spt5"/>
</dbReference>
<feature type="compositionally biased region" description="Low complexity" evidence="14">
    <location>
        <begin position="810"/>
        <end position="819"/>
    </location>
</feature>
<feature type="domain" description="KOW" evidence="15">
    <location>
        <begin position="1141"/>
        <end position="1168"/>
    </location>
</feature>
<feature type="domain" description="KOW" evidence="15">
    <location>
        <begin position="556"/>
        <end position="583"/>
    </location>
</feature>
<keyword evidence="6" id="KW-0597">Phosphoprotein</keyword>
<evidence type="ECO:0000256" key="5">
    <source>
        <dbReference type="ARBA" id="ARBA00022528"/>
    </source>
</evidence>
<feature type="compositionally biased region" description="Acidic residues" evidence="14">
    <location>
        <begin position="79"/>
        <end position="94"/>
    </location>
</feature>
<keyword evidence="7" id="KW-0934">Plastid</keyword>
<dbReference type="InterPro" id="IPR041975">
    <property type="entry name" value="KOW_Spt5_2"/>
</dbReference>
<evidence type="ECO:0000256" key="9">
    <source>
        <dbReference type="ARBA" id="ARBA00023015"/>
    </source>
</evidence>
<comment type="similarity">
    <text evidence="3 13">Belongs to the SPT5 family.</text>
</comment>
<dbReference type="InterPro" id="IPR008991">
    <property type="entry name" value="Translation_prot_SH3-like_sf"/>
</dbReference>
<name>A0ABD3M978_9STRA</name>
<dbReference type="InterPro" id="IPR057934">
    <property type="entry name" value="KOW_Spt5_7"/>
</dbReference>
<gene>
    <name evidence="16" type="ORF">ACHAWU_002228</name>
</gene>
<dbReference type="CDD" id="cd06083">
    <property type="entry name" value="KOW_Spt5_3"/>
    <property type="match status" value="1"/>
</dbReference>
<feature type="compositionally biased region" description="Gly residues" evidence="14">
    <location>
        <begin position="1"/>
        <end position="10"/>
    </location>
</feature>
<dbReference type="Gene3D" id="3.30.70.940">
    <property type="entry name" value="NusG, N-terminal domain"/>
    <property type="match status" value="1"/>
</dbReference>
<dbReference type="InterPro" id="IPR036735">
    <property type="entry name" value="NGN_dom_sf"/>
</dbReference>
<dbReference type="PIRSF" id="PIRSF036945">
    <property type="entry name" value="Spt5"/>
    <property type="match status" value="1"/>
</dbReference>
<dbReference type="Pfam" id="PF23290">
    <property type="entry name" value="KOW5_SPT5"/>
    <property type="match status" value="1"/>
</dbReference>
<sequence length="1192" mass="129523">MAFGTGGKMMGGKMMRGKMLRPTGGDDSDDSDSSSDDSSNESEGERGGVDSNVSSEKAGSAANNNKAASSAKGKSANLSDEEEDSDEDDDDDEEQNRASAKRARPDSDEEEDSEEDDDEEDEEEEEEEEDDQRASKAKKKRPKISFIDDEAEASDDDDDDEKLRNKDISREYIDKEAEAIMAQQDRRRQREKGWLDNLGRLTDDKEKDDSDVARIARELEERHRRERRIIPRGVLGEGRVDNNNNSVSMMMMREREEMIAEENIPSYTAVSQQSLVPSVSDPNLWMFSCPGGKEQELVYQIMNKCVAFAKRGKPLGIISVVAAQTKGKIYVESYSEPAVMEAVQGVRGVMQYSMTKVPIADMTTVMTVVPKKVPVKKNDWVRMTRGHFKGDLALVHHVRDSGLKCVIQCVPRLDLSLSDLTPDEAKVRRRTVKPPQKFFNAQEVAGMGKHLIRQRFPGLSDIMCDYYDGNYYHDGYLLKEVTIGTVVKPCMADDPPTLDELQRFRRKSSSGDRGDYDDGKDDEENEGSHLAGSLLNELSELQGKTGLTSTGSGDRGLMIGDTIEVIEGDLVGMQGKIMSLDGTTVKVRPNNDAALEELGGMDEVEFLMSQVRKFIAVGAHVKVTDGRYANETGVVVAVETIDGDAESDFDCTAVVLTDMTHKEISVRTSQLQESAEIASGQDKLAGYELHDLVVLSGGGSTNEVGVIVRVGREEFSVINNHGIAREARPEELRGKRNKASDRAVALDVQANQIRCGDSVTIVEGPHKGKVATIKRMSRAQLFLYSQFRSEHSGIFVVRSRSCVLTGGTKAGRAAGAAGTPRESPFSTPSSQTGRGPNKGELCRHLNDALSNCSFTHCLIIIFTLGERDDSLMGKTVRIQAGQWKGYLGSVSHTTATHVQVELHSRLKKVMVVKERVHVIGDKFGATGENGDGSGFGMARTPFMGGATPMHGGATPMHGGATPMYGGATPMHGGATPMHGGATPSREGYGGSTPSHRAVADDVWRPGGSIDRNHEAGDDNMTDVGSGWSVAPDNSSQVQNNSFVDSNATSGGVGWGDASSVVKQDDDPYSAMHMHTENSVMNSTIEGSGEDAAVWFMERVCVQLKKNSAQAVIKEINGSQAVVELEDKSTQTVRNGEVTMVPPQEHDMVLVTGGADVGVEGELVCIDGTDAILKESNENFKIVDFVHLAKIAT</sequence>
<keyword evidence="17" id="KW-1185">Reference proteome</keyword>
<feature type="region of interest" description="Disordered" evidence="14">
    <location>
        <begin position="497"/>
        <end position="528"/>
    </location>
</feature>
<dbReference type="InterPro" id="IPR005100">
    <property type="entry name" value="NGN-domain"/>
</dbReference>
<feature type="domain" description="KOW" evidence="15">
    <location>
        <begin position="752"/>
        <end position="779"/>
    </location>
</feature>
<dbReference type="Pfam" id="PF23042">
    <property type="entry name" value="KOW1_SPT5"/>
    <property type="match status" value="1"/>
</dbReference>
<dbReference type="InterPro" id="IPR041976">
    <property type="entry name" value="KOW_Spt5_3"/>
</dbReference>
<keyword evidence="9" id="KW-0805">Transcription regulation</keyword>
<evidence type="ECO:0000256" key="2">
    <source>
        <dbReference type="ARBA" id="ARBA00004229"/>
    </source>
</evidence>
<dbReference type="InterPro" id="IPR041973">
    <property type="entry name" value="KOW_Spt5_1"/>
</dbReference>
<dbReference type="PANTHER" id="PTHR11125">
    <property type="entry name" value="SUPPRESSOR OF TY 5"/>
    <property type="match status" value="1"/>
</dbReference>
<evidence type="ECO:0000256" key="8">
    <source>
        <dbReference type="ARBA" id="ARBA00022737"/>
    </source>
</evidence>
<dbReference type="Gene3D" id="2.30.30.30">
    <property type="match status" value="3"/>
</dbReference>
<keyword evidence="8" id="KW-0677">Repeat</keyword>
<evidence type="ECO:0000256" key="13">
    <source>
        <dbReference type="PIRNR" id="PIRNR036945"/>
    </source>
</evidence>
<evidence type="ECO:0000256" key="7">
    <source>
        <dbReference type="ARBA" id="ARBA00022640"/>
    </source>
</evidence>
<dbReference type="PROSITE" id="PS01108">
    <property type="entry name" value="RIBOSOMAL_L24"/>
    <property type="match status" value="1"/>
</dbReference>
<evidence type="ECO:0000256" key="1">
    <source>
        <dbReference type="ARBA" id="ARBA00004123"/>
    </source>
</evidence>
<evidence type="ECO:0000256" key="4">
    <source>
        <dbReference type="ARBA" id="ARBA00022491"/>
    </source>
</evidence>
<dbReference type="InterPro" id="IPR005824">
    <property type="entry name" value="KOW"/>
</dbReference>
<comment type="caution">
    <text evidence="16">The sequence shown here is derived from an EMBL/GenBank/DDBJ whole genome shotgun (WGS) entry which is preliminary data.</text>
</comment>
<evidence type="ECO:0000256" key="11">
    <source>
        <dbReference type="ARBA" id="ARBA00023163"/>
    </source>
</evidence>
<feature type="domain" description="KOW" evidence="15">
    <location>
        <begin position="686"/>
        <end position="713"/>
    </location>
</feature>
<feature type="compositionally biased region" description="Acidic residues" evidence="14">
    <location>
        <begin position="107"/>
        <end position="131"/>
    </location>
</feature>
<dbReference type="Pfam" id="PF23287">
    <property type="entry name" value="KOW7_SPT5"/>
    <property type="match status" value="1"/>
</dbReference>